<keyword evidence="3" id="KW-1185">Reference proteome</keyword>
<reference evidence="2 3" key="1">
    <citation type="submission" date="2023-07" db="EMBL/GenBank/DDBJ databases">
        <title>Genomic Encyclopedia of Type Strains, Phase IV (KMG-IV): sequencing the most valuable type-strain genomes for metagenomic binning, comparative biology and taxonomic classification.</title>
        <authorList>
            <person name="Goeker M."/>
        </authorList>
    </citation>
    <scope>NUCLEOTIDE SEQUENCE [LARGE SCALE GENOMIC DNA]</scope>
    <source>
        <strain evidence="2 3">DSM 18695</strain>
    </source>
</reference>
<organism evidence="2 3">
    <name type="scientific">Caulobacter ginsengisoli</name>
    <dbReference type="NCBI Taxonomy" id="400775"/>
    <lineage>
        <taxon>Bacteria</taxon>
        <taxon>Pseudomonadati</taxon>
        <taxon>Pseudomonadota</taxon>
        <taxon>Alphaproteobacteria</taxon>
        <taxon>Caulobacterales</taxon>
        <taxon>Caulobacteraceae</taxon>
        <taxon>Caulobacter</taxon>
    </lineage>
</organism>
<evidence type="ECO:0000313" key="3">
    <source>
        <dbReference type="Proteomes" id="UP001228905"/>
    </source>
</evidence>
<dbReference type="EMBL" id="JAUSVS010000002">
    <property type="protein sequence ID" value="MDQ0463672.1"/>
    <property type="molecule type" value="Genomic_DNA"/>
</dbReference>
<feature type="domain" description="SnoaL-like" evidence="1">
    <location>
        <begin position="9"/>
        <end position="105"/>
    </location>
</feature>
<gene>
    <name evidence="2" type="ORF">QO010_001443</name>
</gene>
<evidence type="ECO:0000313" key="2">
    <source>
        <dbReference type="EMBL" id="MDQ0463672.1"/>
    </source>
</evidence>
<proteinExistence type="predicted"/>
<dbReference type="Gene3D" id="3.10.450.50">
    <property type="match status" value="1"/>
</dbReference>
<dbReference type="RefSeq" id="WP_307347781.1">
    <property type="nucleotide sequence ID" value="NZ_JAUSVS010000002.1"/>
</dbReference>
<comment type="caution">
    <text evidence="2">The sequence shown here is derived from an EMBL/GenBank/DDBJ whole genome shotgun (WGS) entry which is preliminary data.</text>
</comment>
<sequence length="115" mass="12669">MDIEAYNARWLAAWTAKDVPALLGFYAQDCVYKDPQTAAGLTGHAQLGPYLTGLFAATPPMTYTPETVWAIEGGFCGRWYCEIAGPDGPTKMRGFDLVLLDGDHISWNEVYVHPL</sequence>
<evidence type="ECO:0000259" key="1">
    <source>
        <dbReference type="Pfam" id="PF12680"/>
    </source>
</evidence>
<dbReference type="Pfam" id="PF12680">
    <property type="entry name" value="SnoaL_2"/>
    <property type="match status" value="1"/>
</dbReference>
<dbReference type="Proteomes" id="UP001228905">
    <property type="component" value="Unassembled WGS sequence"/>
</dbReference>
<dbReference type="InterPro" id="IPR032710">
    <property type="entry name" value="NTF2-like_dom_sf"/>
</dbReference>
<dbReference type="InterPro" id="IPR037401">
    <property type="entry name" value="SnoaL-like"/>
</dbReference>
<dbReference type="SUPFAM" id="SSF54427">
    <property type="entry name" value="NTF2-like"/>
    <property type="match status" value="1"/>
</dbReference>
<name>A0ABU0INU6_9CAUL</name>
<protein>
    <submittedName>
        <fullName evidence="2">Ketosteroid isomerase-like protein</fullName>
    </submittedName>
</protein>
<accession>A0ABU0INU6</accession>